<reference evidence="10" key="1">
    <citation type="submission" date="2025-08" db="UniProtKB">
        <authorList>
            <consortium name="RefSeq"/>
        </authorList>
    </citation>
    <scope>IDENTIFICATION</scope>
    <source>
        <tissue evidence="10">Sperm</tissue>
    </source>
</reference>
<dbReference type="InterPro" id="IPR000326">
    <property type="entry name" value="PAP2/HPO"/>
</dbReference>
<evidence type="ECO:0000256" key="2">
    <source>
        <dbReference type="ARBA" id="ARBA00008816"/>
    </source>
</evidence>
<evidence type="ECO:0000256" key="5">
    <source>
        <dbReference type="ARBA" id="ARBA00023136"/>
    </source>
</evidence>
<dbReference type="GO" id="GO:0007165">
    <property type="term" value="P:signal transduction"/>
    <property type="evidence" value="ECO:0007669"/>
    <property type="project" value="TreeGrafter"/>
</dbReference>
<dbReference type="SUPFAM" id="SSF48317">
    <property type="entry name" value="Acid phosphatase/Vanadium-dependent haloperoxidase"/>
    <property type="match status" value="1"/>
</dbReference>
<dbReference type="GO" id="GO:0046839">
    <property type="term" value="P:phospholipid dephosphorylation"/>
    <property type="evidence" value="ECO:0007669"/>
    <property type="project" value="TreeGrafter"/>
</dbReference>
<keyword evidence="5 7" id="KW-0472">Membrane</keyword>
<evidence type="ECO:0000256" key="1">
    <source>
        <dbReference type="ARBA" id="ARBA00004141"/>
    </source>
</evidence>
<evidence type="ECO:0000256" key="7">
    <source>
        <dbReference type="SAM" id="Phobius"/>
    </source>
</evidence>
<keyword evidence="9" id="KW-1185">Reference proteome</keyword>
<evidence type="ECO:0000313" key="9">
    <source>
        <dbReference type="Proteomes" id="UP001318040"/>
    </source>
</evidence>
<feature type="transmembrane region" description="Helical" evidence="7">
    <location>
        <begin position="122"/>
        <end position="139"/>
    </location>
</feature>
<dbReference type="Pfam" id="PF01569">
    <property type="entry name" value="PAP2"/>
    <property type="match status" value="1"/>
</dbReference>
<dbReference type="AlphaFoldDB" id="A0AAJ7TRS9"/>
<dbReference type="GO" id="GO:0008195">
    <property type="term" value="F:phosphatidate phosphatase activity"/>
    <property type="evidence" value="ECO:0007669"/>
    <property type="project" value="TreeGrafter"/>
</dbReference>
<evidence type="ECO:0000256" key="4">
    <source>
        <dbReference type="ARBA" id="ARBA00022989"/>
    </source>
</evidence>
<dbReference type="CDD" id="cd03384">
    <property type="entry name" value="PAP2_wunen"/>
    <property type="match status" value="1"/>
</dbReference>
<dbReference type="GO" id="GO:0005886">
    <property type="term" value="C:plasma membrane"/>
    <property type="evidence" value="ECO:0007669"/>
    <property type="project" value="TreeGrafter"/>
</dbReference>
<dbReference type="KEGG" id="pmrn:116948805"/>
<evidence type="ECO:0000259" key="8">
    <source>
        <dbReference type="SMART" id="SM00014"/>
    </source>
</evidence>
<keyword evidence="3 7" id="KW-0812">Transmembrane</keyword>
<dbReference type="RefSeq" id="XP_032821806.1">
    <property type="nucleotide sequence ID" value="XM_032965915.1"/>
</dbReference>
<comment type="subcellular location">
    <subcellularLocation>
        <location evidence="1">Membrane</location>
        <topology evidence="1">Multi-pass membrane protein</topology>
    </subcellularLocation>
</comment>
<accession>A0AAJ7TRS9</accession>
<comment type="similarity">
    <text evidence="2">Belongs to the PA-phosphatase related phosphoesterase family.</text>
</comment>
<organism evidence="9 10">
    <name type="scientific">Petromyzon marinus</name>
    <name type="common">Sea lamprey</name>
    <dbReference type="NCBI Taxonomy" id="7757"/>
    <lineage>
        <taxon>Eukaryota</taxon>
        <taxon>Metazoa</taxon>
        <taxon>Chordata</taxon>
        <taxon>Craniata</taxon>
        <taxon>Vertebrata</taxon>
        <taxon>Cyclostomata</taxon>
        <taxon>Hyperoartia</taxon>
        <taxon>Petromyzontiformes</taxon>
        <taxon>Petromyzontidae</taxon>
        <taxon>Petromyzon</taxon>
    </lineage>
</organism>
<feature type="domain" description="Phosphatidic acid phosphatase type 2/haloperoxidase" evidence="8">
    <location>
        <begin position="130"/>
        <end position="271"/>
    </location>
</feature>
<feature type="region of interest" description="Disordered" evidence="6">
    <location>
        <begin position="290"/>
        <end position="341"/>
    </location>
</feature>
<dbReference type="Gene3D" id="1.20.144.10">
    <property type="entry name" value="Phosphatidic acid phosphatase type 2/haloperoxidase"/>
    <property type="match status" value="1"/>
</dbReference>
<dbReference type="GeneID" id="116948805"/>
<feature type="transmembrane region" description="Helical" evidence="7">
    <location>
        <begin position="225"/>
        <end position="244"/>
    </location>
</feature>
<dbReference type="GO" id="GO:0006644">
    <property type="term" value="P:phospholipid metabolic process"/>
    <property type="evidence" value="ECO:0007669"/>
    <property type="project" value="InterPro"/>
</dbReference>
<feature type="transmembrane region" description="Helical" evidence="7">
    <location>
        <begin position="195"/>
        <end position="213"/>
    </location>
</feature>
<protein>
    <submittedName>
        <fullName evidence="10">Phospholipid phosphatase 3-like isoform X1</fullName>
    </submittedName>
</protein>
<evidence type="ECO:0000256" key="3">
    <source>
        <dbReference type="ARBA" id="ARBA00022692"/>
    </source>
</evidence>
<feature type="transmembrane region" description="Helical" evidence="7">
    <location>
        <begin position="32"/>
        <end position="54"/>
    </location>
</feature>
<name>A0AAJ7TRS9_PETMA</name>
<dbReference type="PANTHER" id="PTHR10165:SF103">
    <property type="entry name" value="PHOSPHOLIPID PHOSPHATASE HOMOLOG 1.2 HOMOLOG"/>
    <property type="match status" value="1"/>
</dbReference>
<sequence>MFELKYARASSREDERSSRAPGAMAWVTGDPLGMGCVAIDMLCLLLAWLPVIILNQPYVSPFHRGFYCDDESIQYPLKGSTITHQVLYAVGIILPMASMIVGECVAVRYLKHRPTSFVHSPYVVALYRALGPFLLGMAVSQSFTNVAKFAIGRPRPHFLAVCRPDPALLNCSAGYITDKVCTGAPDDVIAARKSFYSGHASFAMYTLMYLALYVESRLRWRGARILRPFVEFVLVLMAVYVGLSRVSDYKHHWSDVLVGLLQGAAVAFATALLVSDLFVDGWKQGKVRSDASNEVVREDEESARTAPPLGPGLGAESRPGYGVCRRPAPNARLEEEEEEEE</sequence>
<keyword evidence="4 7" id="KW-1133">Transmembrane helix</keyword>
<dbReference type="InterPro" id="IPR036938">
    <property type="entry name" value="PAP2/HPO_sf"/>
</dbReference>
<feature type="transmembrane region" description="Helical" evidence="7">
    <location>
        <begin position="86"/>
        <end position="110"/>
    </location>
</feature>
<dbReference type="PANTHER" id="PTHR10165">
    <property type="entry name" value="LIPID PHOSPHATE PHOSPHATASE"/>
    <property type="match status" value="1"/>
</dbReference>
<evidence type="ECO:0000313" key="10">
    <source>
        <dbReference type="RefSeq" id="XP_032821806.1"/>
    </source>
</evidence>
<dbReference type="InterPro" id="IPR043216">
    <property type="entry name" value="PAP-like"/>
</dbReference>
<evidence type="ECO:0000256" key="6">
    <source>
        <dbReference type="SAM" id="MobiDB-lite"/>
    </source>
</evidence>
<dbReference type="SMART" id="SM00014">
    <property type="entry name" value="acidPPc"/>
    <property type="match status" value="1"/>
</dbReference>
<proteinExistence type="inferred from homology"/>
<dbReference type="Proteomes" id="UP001318040">
    <property type="component" value="Chromosome 35"/>
</dbReference>
<gene>
    <name evidence="10" type="primary">LOC116948805</name>
</gene>
<feature type="transmembrane region" description="Helical" evidence="7">
    <location>
        <begin position="256"/>
        <end position="279"/>
    </location>
</feature>